<dbReference type="Pfam" id="PF02383">
    <property type="entry name" value="Syja_N"/>
    <property type="match status" value="1"/>
</dbReference>
<evidence type="ECO:0000256" key="2">
    <source>
        <dbReference type="ARBA" id="ARBA00022801"/>
    </source>
</evidence>
<accession>A0ABR3G9B5</accession>
<keyword evidence="3" id="KW-0472">Membrane</keyword>
<evidence type="ECO:0000256" key="1">
    <source>
        <dbReference type="ARBA" id="ARBA00004308"/>
    </source>
</evidence>
<dbReference type="InterPro" id="IPR043573">
    <property type="entry name" value="Fig4-like"/>
</dbReference>
<reference evidence="5 6" key="1">
    <citation type="submission" date="2024-02" db="EMBL/GenBank/DDBJ databases">
        <title>Discinaceae phylogenomics.</title>
        <authorList>
            <person name="Dirks A.C."/>
            <person name="James T.Y."/>
        </authorList>
    </citation>
    <scope>NUCLEOTIDE SEQUENCE [LARGE SCALE GENOMIC DNA]</scope>
    <source>
        <strain evidence="5 6">ACD0624</strain>
    </source>
</reference>
<evidence type="ECO:0000259" key="4">
    <source>
        <dbReference type="PROSITE" id="PS50275"/>
    </source>
</evidence>
<dbReference type="PANTHER" id="PTHR45738:SF5">
    <property type="entry name" value="POLYPHOSPHOINOSITIDE PHOSPHATASE"/>
    <property type="match status" value="1"/>
</dbReference>
<dbReference type="EMBL" id="JBBBZM010000171">
    <property type="protein sequence ID" value="KAL0632408.1"/>
    <property type="molecule type" value="Genomic_DNA"/>
</dbReference>
<name>A0ABR3G9B5_9PEZI</name>
<protein>
    <submittedName>
        <fullName evidence="5">Phosphatidylinositol-3,5-bisphosphate 5-phosphatase</fullName>
    </submittedName>
</protein>
<organism evidence="5 6">
    <name type="scientific">Discina gigas</name>
    <dbReference type="NCBI Taxonomy" id="1032678"/>
    <lineage>
        <taxon>Eukaryota</taxon>
        <taxon>Fungi</taxon>
        <taxon>Dikarya</taxon>
        <taxon>Ascomycota</taxon>
        <taxon>Pezizomycotina</taxon>
        <taxon>Pezizomycetes</taxon>
        <taxon>Pezizales</taxon>
        <taxon>Discinaceae</taxon>
        <taxon>Discina</taxon>
    </lineage>
</organism>
<feature type="domain" description="SAC" evidence="4">
    <location>
        <begin position="1"/>
        <end position="231"/>
    </location>
</feature>
<proteinExistence type="predicted"/>
<keyword evidence="2" id="KW-0378">Hydrolase</keyword>
<gene>
    <name evidence="5" type="primary">FIG4_1</name>
    <name evidence="5" type="ORF">Q9L58_008731</name>
</gene>
<comment type="subcellular location">
    <subcellularLocation>
        <location evidence="1">Endomembrane system</location>
    </subcellularLocation>
</comment>
<dbReference type="PANTHER" id="PTHR45738">
    <property type="entry name" value="POLYPHOSPHOINOSITIDE PHOSPHATASE"/>
    <property type="match status" value="1"/>
</dbReference>
<evidence type="ECO:0000313" key="5">
    <source>
        <dbReference type="EMBL" id="KAL0632408.1"/>
    </source>
</evidence>
<comment type="caution">
    <text evidence="5">The sequence shown here is derived from an EMBL/GenBank/DDBJ whole genome shotgun (WGS) entry which is preliminary data.</text>
</comment>
<evidence type="ECO:0000313" key="6">
    <source>
        <dbReference type="Proteomes" id="UP001447188"/>
    </source>
</evidence>
<sequence>MLTTSFHAPGKNLYSNPNYTSYVQHRGSIPLFWTQKNDAATPKPPVEMNLVDPFFSAAALHFDDLFQRYGAPVIVLNLVKSKERIPRESLLLKEFTQAINYLNQFLPDDSKVRYIAWDMSRASKSRDQDVIETLETIAENVLNTTGFFHNGPSADGVEASLQNGVCRTNCIDCLDRTNAAQFVIGKRALGHQLHALGVISDTSVEYDTDAVDLFTHMYHDHGDTIAVQYAGSHLVNTMETYRKINQWTSHSRDMLESFKRYYNNSFLDAQRQEAYNLFLGSYIFTQGQPMLWDLSTDYYLHHADPRLDKKRRSYTKWWTPKNLEKRSMPYATQPSAEFAGKPYSYFDDYWLEYYRPKAVSSFLKVFSYNLNSTLRYVPLKQTQEGKYDLSPFKVRTIHADHHGAGNASKKAKMNQDAETAEGRLKKITALHGWPSPPPNTQQQVQRLRQISDPRLQGRDQNQVTGDMHGGLRSSSPIKQNFAVGKDLIPIEQRNMKQVVERSLNPSLSDKETAEYELYMSHPLNLPLVVTSELPPNTNRAFVDYVNSTSPEAVARMSARYEDISLYEQFVEIPENPLSVDETDGSKKRYRAYQQWITTGKLKQQRIGMTSIRV</sequence>
<dbReference type="InterPro" id="IPR002013">
    <property type="entry name" value="SAC_dom"/>
</dbReference>
<keyword evidence="6" id="KW-1185">Reference proteome</keyword>
<dbReference type="PROSITE" id="PS50275">
    <property type="entry name" value="SAC"/>
    <property type="match status" value="1"/>
</dbReference>
<dbReference type="Proteomes" id="UP001447188">
    <property type="component" value="Unassembled WGS sequence"/>
</dbReference>
<evidence type="ECO:0000256" key="3">
    <source>
        <dbReference type="ARBA" id="ARBA00023136"/>
    </source>
</evidence>